<reference evidence="1 2" key="1">
    <citation type="submission" date="2014-07" db="EMBL/GenBank/DDBJ databases">
        <title>Draft genome of Clostridium celerecrescens 152B isolated from sediments associated with methane hydrate from Krishna Godavari basin.</title>
        <authorList>
            <person name="Honkalas V.S."/>
            <person name="Dabir A.P."/>
            <person name="Arora P."/>
            <person name="Dhakephalkar P.K."/>
        </authorList>
    </citation>
    <scope>NUCLEOTIDE SEQUENCE [LARGE SCALE GENOMIC DNA]</scope>
    <source>
        <strain evidence="1 2">152B</strain>
    </source>
</reference>
<sequence>MKKVKPYFVKTRKERHKIVEDYNLKKQVVSKIMYEYSQYGLDEVVANFIYDLAIQKDVPRDSIYPGMRLIMNNQYGIKDETALEDAMKAIMADSILKTMNSNNK</sequence>
<gene>
    <name evidence="1" type="ORF">IO98_11520</name>
</gene>
<dbReference type="Proteomes" id="UP000028525">
    <property type="component" value="Unassembled WGS sequence"/>
</dbReference>
<name>A0A084JMC7_9FIRM</name>
<organism evidence="1 2">
    <name type="scientific">Lacrimispora celerecrescens</name>
    <dbReference type="NCBI Taxonomy" id="29354"/>
    <lineage>
        <taxon>Bacteria</taxon>
        <taxon>Bacillati</taxon>
        <taxon>Bacillota</taxon>
        <taxon>Clostridia</taxon>
        <taxon>Lachnospirales</taxon>
        <taxon>Lachnospiraceae</taxon>
        <taxon>Lacrimispora</taxon>
    </lineage>
</organism>
<comment type="caution">
    <text evidence="1">The sequence shown here is derived from an EMBL/GenBank/DDBJ whole genome shotgun (WGS) entry which is preliminary data.</text>
</comment>
<dbReference type="STRING" id="29354.IO98_11520"/>
<protein>
    <submittedName>
        <fullName evidence="1">Uncharacterized protein</fullName>
    </submittedName>
</protein>
<dbReference type="RefSeq" id="WP_038281057.1">
    <property type="nucleotide sequence ID" value="NZ_JPME01000013.1"/>
</dbReference>
<accession>A0A084JMC7</accession>
<evidence type="ECO:0000313" key="1">
    <source>
        <dbReference type="EMBL" id="KEZ90111.1"/>
    </source>
</evidence>
<dbReference type="AlphaFoldDB" id="A0A084JMC7"/>
<evidence type="ECO:0000313" key="2">
    <source>
        <dbReference type="Proteomes" id="UP000028525"/>
    </source>
</evidence>
<dbReference type="EMBL" id="JPME01000013">
    <property type="protein sequence ID" value="KEZ90111.1"/>
    <property type="molecule type" value="Genomic_DNA"/>
</dbReference>
<keyword evidence="2" id="KW-1185">Reference proteome</keyword>
<proteinExistence type="predicted"/>